<dbReference type="Proteomes" id="UP000306402">
    <property type="component" value="Unassembled WGS sequence"/>
</dbReference>
<name>A0A5R9KMJ8_9BACT</name>
<feature type="compositionally biased region" description="Polar residues" evidence="1">
    <location>
        <begin position="102"/>
        <end position="111"/>
    </location>
</feature>
<gene>
    <name evidence="3" type="ORF">FEN17_26560</name>
</gene>
<accession>A0A5R9KMJ8</accession>
<feature type="region of interest" description="Disordered" evidence="1">
    <location>
        <begin position="74"/>
        <end position="111"/>
    </location>
</feature>
<keyword evidence="2" id="KW-1133">Transmembrane helix</keyword>
<proteinExistence type="predicted"/>
<reference evidence="3 4" key="1">
    <citation type="submission" date="2019-05" db="EMBL/GenBank/DDBJ databases">
        <authorList>
            <person name="Qu J.-H."/>
        </authorList>
    </citation>
    <scope>NUCLEOTIDE SEQUENCE [LARGE SCALE GENOMIC DNA]</scope>
    <source>
        <strain evidence="3 4">T17</strain>
    </source>
</reference>
<keyword evidence="4" id="KW-1185">Reference proteome</keyword>
<comment type="caution">
    <text evidence="3">The sequence shown here is derived from an EMBL/GenBank/DDBJ whole genome shotgun (WGS) entry which is preliminary data.</text>
</comment>
<evidence type="ECO:0000313" key="4">
    <source>
        <dbReference type="Proteomes" id="UP000306402"/>
    </source>
</evidence>
<dbReference type="AlphaFoldDB" id="A0A5R9KMJ8"/>
<dbReference type="OrthoDB" id="1523584at2"/>
<dbReference type="RefSeq" id="WP_138368464.1">
    <property type="nucleotide sequence ID" value="NZ_VCEJ01000009.1"/>
</dbReference>
<dbReference type="EMBL" id="VCEJ01000009">
    <property type="protein sequence ID" value="TLU97349.1"/>
    <property type="molecule type" value="Genomic_DNA"/>
</dbReference>
<evidence type="ECO:0000256" key="1">
    <source>
        <dbReference type="SAM" id="MobiDB-lite"/>
    </source>
</evidence>
<keyword evidence="2" id="KW-0472">Membrane</keyword>
<evidence type="ECO:0000256" key="2">
    <source>
        <dbReference type="SAM" id="Phobius"/>
    </source>
</evidence>
<organism evidence="3 4">
    <name type="scientific">Dyadobacter luticola</name>
    <dbReference type="NCBI Taxonomy" id="1979387"/>
    <lineage>
        <taxon>Bacteria</taxon>
        <taxon>Pseudomonadati</taxon>
        <taxon>Bacteroidota</taxon>
        <taxon>Cytophagia</taxon>
        <taxon>Cytophagales</taxon>
        <taxon>Spirosomataceae</taxon>
        <taxon>Dyadobacter</taxon>
    </lineage>
</organism>
<protein>
    <submittedName>
        <fullName evidence="3">Porin family protein</fullName>
    </submittedName>
</protein>
<evidence type="ECO:0000313" key="3">
    <source>
        <dbReference type="EMBL" id="TLU97349.1"/>
    </source>
</evidence>
<feature type="transmembrane region" description="Helical" evidence="2">
    <location>
        <begin position="51"/>
        <end position="70"/>
    </location>
</feature>
<keyword evidence="2" id="KW-0812">Transmembrane</keyword>
<sequence length="469" mass="53585">MTELPDDELDKLFRKSMNELNPNFEQDNWNALSKRLDDANRKTDLHRIFKWPLLRIFTVLVIIGALYYSYSDEKRDPPKPAKVSANSLASSKADKKDPKTNKGFQKSNNAISRNSKLVTKDTLVSRSVRRSDIDAADILAAESKVIDSNVPGENFTVPIPSVAKKRLLHNLQPKPLIKLAYNQKPIVQQVEAVTIYTANQDLPKTDQPKMGISVNDTVFTIQNQERPKPSIPISIIDNHLSISNVRLNFPSIEHPKSEEFEQEAGPAPTSQFVNRLAFYFGYSPDLSAVKIKNLAKPGFAVFLMAEYSISNRMYFQLGLARSKKIYNAQAGEYTWPSNWKQKILPTSVDGTCKMLEIPFNLRFDITQKKLSRWFVTAGVSSYYMANEKYVYNYPPYSTNIKWYDYQVKTGWYLLSHANVSVGYQYRLSKKLFLIAEPYARIPVKKVGYGKINLTTTGVWLSVRYIPVFN</sequence>